<comment type="caution">
    <text evidence="2">The sequence shown here is derived from an EMBL/GenBank/DDBJ whole genome shotgun (WGS) entry which is preliminary data.</text>
</comment>
<accession>A0A2A2M3M2</accession>
<evidence type="ECO:0000256" key="1">
    <source>
        <dbReference type="SAM" id="MobiDB-lite"/>
    </source>
</evidence>
<evidence type="ECO:0000313" key="2">
    <source>
        <dbReference type="EMBL" id="PAV92885.1"/>
    </source>
</evidence>
<evidence type="ECO:0000313" key="3">
    <source>
        <dbReference type="Proteomes" id="UP000218231"/>
    </source>
</evidence>
<feature type="region of interest" description="Disordered" evidence="1">
    <location>
        <begin position="115"/>
        <end position="138"/>
    </location>
</feature>
<dbReference type="AlphaFoldDB" id="A0A2A2M3M2"/>
<feature type="compositionally biased region" description="Basic and acidic residues" evidence="1">
    <location>
        <begin position="129"/>
        <end position="138"/>
    </location>
</feature>
<sequence length="294" mass="31290">MAECGKLPVEDREDTRFGGVEDHVVATEIAVDDPRLVVRGDVVGQPRDQGVHVRIAAGIGIVLILFRPAGDLPREVISGPPVIVEADGGVIDTVQGRERRVHRVEIGGTLFPRHVRESRVPDDPPLNQPHHEERRADDAVVGADAVDRCDRHVGVRQRGEHARLAQHIVRALQQRPRRFAAQDISGTGRGQAIGGVGLPALELIHGQRPGKAIDMVGHPAGERGFVETVGVPDGGGARVGGLAERFGHSAVQTDARLAARASGAAPGASCAWAFGAVRASRRAIVSRPALWSRI</sequence>
<organism evidence="2 3">
    <name type="scientific">Diploscapter pachys</name>
    <dbReference type="NCBI Taxonomy" id="2018661"/>
    <lineage>
        <taxon>Eukaryota</taxon>
        <taxon>Metazoa</taxon>
        <taxon>Ecdysozoa</taxon>
        <taxon>Nematoda</taxon>
        <taxon>Chromadorea</taxon>
        <taxon>Rhabditida</taxon>
        <taxon>Rhabditina</taxon>
        <taxon>Rhabditomorpha</taxon>
        <taxon>Rhabditoidea</taxon>
        <taxon>Rhabditidae</taxon>
        <taxon>Diploscapter</taxon>
    </lineage>
</organism>
<dbReference type="Proteomes" id="UP000218231">
    <property type="component" value="Unassembled WGS sequence"/>
</dbReference>
<reference evidence="2 3" key="1">
    <citation type="journal article" date="2017" name="Curr. Biol.">
        <title>Genome architecture and evolution of a unichromosomal asexual nematode.</title>
        <authorList>
            <person name="Fradin H."/>
            <person name="Zegar C."/>
            <person name="Gutwein M."/>
            <person name="Lucas J."/>
            <person name="Kovtun M."/>
            <person name="Corcoran D."/>
            <person name="Baugh L.R."/>
            <person name="Kiontke K."/>
            <person name="Gunsalus K."/>
            <person name="Fitch D.H."/>
            <person name="Piano F."/>
        </authorList>
    </citation>
    <scope>NUCLEOTIDE SEQUENCE [LARGE SCALE GENOMIC DNA]</scope>
    <source>
        <strain evidence="2">PF1309</strain>
    </source>
</reference>
<dbReference type="EMBL" id="LIAE01005923">
    <property type="protein sequence ID" value="PAV92885.1"/>
    <property type="molecule type" value="Genomic_DNA"/>
</dbReference>
<gene>
    <name evidence="2" type="ORF">WR25_09599</name>
</gene>
<name>A0A2A2M3M2_9BILA</name>
<keyword evidence="3" id="KW-1185">Reference proteome</keyword>
<proteinExistence type="predicted"/>
<protein>
    <submittedName>
        <fullName evidence="2">Uncharacterized protein</fullName>
    </submittedName>
</protein>